<protein>
    <recommendedName>
        <fullName evidence="3">Sel1 repeat family protein</fullName>
    </recommendedName>
</protein>
<dbReference type="SUPFAM" id="SSF81901">
    <property type="entry name" value="HCP-like"/>
    <property type="match status" value="1"/>
</dbReference>
<reference evidence="2" key="1">
    <citation type="journal article" date="2019" name="Int. J. Syst. Evol. Microbiol.">
        <title>The Global Catalogue of Microorganisms (GCM) 10K type strain sequencing project: providing services to taxonomists for standard genome sequencing and annotation.</title>
        <authorList>
            <consortium name="The Broad Institute Genomics Platform"/>
            <consortium name="The Broad Institute Genome Sequencing Center for Infectious Disease"/>
            <person name="Wu L."/>
            <person name="Ma J."/>
        </authorList>
    </citation>
    <scope>NUCLEOTIDE SEQUENCE [LARGE SCALE GENOMIC DNA]</scope>
    <source>
        <strain evidence="2">CGMCC 1.12477</strain>
    </source>
</reference>
<gene>
    <name evidence="1" type="ORF">ACFTOW_14885</name>
</gene>
<dbReference type="Gene3D" id="1.25.40.10">
    <property type="entry name" value="Tetratricopeptide repeat domain"/>
    <property type="match status" value="1"/>
</dbReference>
<evidence type="ECO:0000313" key="2">
    <source>
        <dbReference type="Proteomes" id="UP001597186"/>
    </source>
</evidence>
<evidence type="ECO:0008006" key="3">
    <source>
        <dbReference type="Google" id="ProtNLM"/>
    </source>
</evidence>
<name>A0ABW4EIZ2_9RHOB</name>
<sequence length="195" mass="21622">MAEAHRAEADPFQNAVRAVQVKDFATATALFETLAQNDDYDAQFNLAIMLRAGQGRPQNFVQALEWSLLAQLGGVERAIKFSEDLSDLVTPNAKAAIFVRIDQRLRERLARGDRSAIMQYIDFNSTTLSEPDMQAAYVWSLIAAALGVDNAATKRDEIMTELETEVILKSQDEARALFDEQDMTTLFTDQASGGL</sequence>
<dbReference type="RefSeq" id="WP_379917069.1">
    <property type="nucleotide sequence ID" value="NZ_JBHUDD010000137.1"/>
</dbReference>
<dbReference type="Proteomes" id="UP001597186">
    <property type="component" value="Unassembled WGS sequence"/>
</dbReference>
<dbReference type="InterPro" id="IPR011990">
    <property type="entry name" value="TPR-like_helical_dom_sf"/>
</dbReference>
<comment type="caution">
    <text evidence="1">The sequence shown here is derived from an EMBL/GenBank/DDBJ whole genome shotgun (WGS) entry which is preliminary data.</text>
</comment>
<proteinExistence type="predicted"/>
<dbReference type="EMBL" id="JBHUDD010000137">
    <property type="protein sequence ID" value="MFD1510671.1"/>
    <property type="molecule type" value="Genomic_DNA"/>
</dbReference>
<keyword evidence="2" id="KW-1185">Reference proteome</keyword>
<organism evidence="1 2">
    <name type="scientific">Lacimonas salitolerans</name>
    <dbReference type="NCBI Taxonomy" id="1323750"/>
    <lineage>
        <taxon>Bacteria</taxon>
        <taxon>Pseudomonadati</taxon>
        <taxon>Pseudomonadota</taxon>
        <taxon>Alphaproteobacteria</taxon>
        <taxon>Rhodobacterales</taxon>
        <taxon>Paracoccaceae</taxon>
        <taxon>Lacimonas</taxon>
    </lineage>
</organism>
<accession>A0ABW4EIZ2</accession>
<evidence type="ECO:0000313" key="1">
    <source>
        <dbReference type="EMBL" id="MFD1510671.1"/>
    </source>
</evidence>